<name>A0ABY9YT48_9GAMM</name>
<feature type="transmembrane region" description="Helical" evidence="4">
    <location>
        <begin position="138"/>
        <end position="159"/>
    </location>
</feature>
<dbReference type="Gene3D" id="3.40.50.80">
    <property type="entry name" value="Nucleotide-binding domain of ferredoxin-NADP reductase (FNR) module"/>
    <property type="match status" value="1"/>
</dbReference>
<dbReference type="InterPro" id="IPR005625">
    <property type="entry name" value="PepSY-ass_TM"/>
</dbReference>
<keyword evidence="4" id="KW-1133">Transmembrane helix</keyword>
<feature type="transmembrane region" description="Helical" evidence="4">
    <location>
        <begin position="330"/>
        <end position="351"/>
    </location>
</feature>
<dbReference type="InterPro" id="IPR017938">
    <property type="entry name" value="Riboflavin_synthase-like_b-brl"/>
</dbReference>
<dbReference type="Pfam" id="PF00175">
    <property type="entry name" value="NAD_binding_1"/>
    <property type="match status" value="1"/>
</dbReference>
<evidence type="ECO:0000259" key="6">
    <source>
        <dbReference type="PROSITE" id="PS51384"/>
    </source>
</evidence>
<reference evidence="7 8" key="1">
    <citation type="submission" date="2022-12" db="EMBL/GenBank/DDBJ databases">
        <title>Two new species, Stenotrophomonas aracearum and Stenotrophomonas oahuensis, isolated from Anthurium (Araceae family) in Hawaii.</title>
        <authorList>
            <person name="Chunag S.C."/>
            <person name="Dobhal S."/>
            <person name="Alvarez A."/>
            <person name="Arif M."/>
        </authorList>
    </citation>
    <scope>NUCLEOTIDE SEQUENCE [LARGE SCALE GENOMIC DNA]</scope>
    <source>
        <strain evidence="7 8">A5586</strain>
    </source>
</reference>
<evidence type="ECO:0000256" key="4">
    <source>
        <dbReference type="SAM" id="Phobius"/>
    </source>
</evidence>
<accession>A0ABY9YT48</accession>
<keyword evidence="3" id="KW-0249">Electron transport</keyword>
<dbReference type="Pfam" id="PF00258">
    <property type="entry name" value="Flavodoxin_1"/>
    <property type="match status" value="1"/>
</dbReference>
<keyword evidence="3" id="KW-0813">Transport</keyword>
<dbReference type="PANTHER" id="PTHR34219">
    <property type="entry name" value="IRON-REGULATED INNER MEMBRANE PROTEIN-RELATED"/>
    <property type="match status" value="1"/>
</dbReference>
<organism evidence="7 8">
    <name type="scientific">Stenotrophomonas oahuensis</name>
    <dbReference type="NCBI Taxonomy" id="3003271"/>
    <lineage>
        <taxon>Bacteria</taxon>
        <taxon>Pseudomonadati</taxon>
        <taxon>Pseudomonadota</taxon>
        <taxon>Gammaproteobacteria</taxon>
        <taxon>Lysobacterales</taxon>
        <taxon>Lysobacteraceae</taxon>
        <taxon>Stenotrophomonas</taxon>
    </lineage>
</organism>
<dbReference type="PANTHER" id="PTHR34219:SF3">
    <property type="entry name" value="BLL7967 PROTEIN"/>
    <property type="match status" value="1"/>
</dbReference>
<dbReference type="Pfam" id="PF03929">
    <property type="entry name" value="PepSY_TM"/>
    <property type="match status" value="1"/>
</dbReference>
<gene>
    <name evidence="7" type="ORF">PDM29_04855</name>
</gene>
<evidence type="ECO:0000313" key="8">
    <source>
        <dbReference type="Proteomes" id="UP001302072"/>
    </source>
</evidence>
<dbReference type="PRINTS" id="PR00371">
    <property type="entry name" value="FPNCR"/>
</dbReference>
<dbReference type="InterPro" id="IPR008254">
    <property type="entry name" value="Flavodoxin/NO_synth"/>
</dbReference>
<dbReference type="SUPFAM" id="SSF52343">
    <property type="entry name" value="Ferredoxin reductase-like, C-terminal NADP-linked domain"/>
    <property type="match status" value="1"/>
</dbReference>
<sequence>MFKTVLFQLHWLLGITAGTVLAIMGLSGAALSFEDEIVRALNADVADVAQRHAAGEQPLALSELLPRLQEGTDRPLQRLRVDATGQRLSVARFEGGKQHWRYFNPYTGQALDDLRGLAFFDFTEDLHRHLVAGDRGKLITGICAITLVFFALSGLYLRWPRQWWHWRTWMAVEWSRSGRSFLWSLHSVVGTWVLVVYLLLALTGLWWSFDWYRTGATQLLGGPSREEPALRASNGALDMKRVEHTLYALPGVRRGYIDLRFPNKPGRPLTGRVQSTEAAHDRAQDNVQLDPATGDLLQHEPYRQMSAGRKTMTSMFALHSGSFFGLPGRVIIMLSSLAMLLFFITGWMLYLDRRRRKRDVRAARQPMTAPHVEGQAPWLVAFASQSGFAEQLAWRAAAQLQGAGMPVQVKPLGQLDATTLQQTRNALFVISTFGDGEAPDAARVFERRLLPQELPLADLQYAVLGLGDHEYARYCGFSRAVDAWLATQGARPLFPTVEVNRDDGAALAQWQNQLAALTGFSDPVPLPAAEPLQDWILQRRTLLNAGSAAGAIWQVELTPPEHASWQAGDILEILPGQQTGNADTLPAHREYSIASIMQDDSLQLVVRLTWLPDGRPGLGSGWLCLHAAEGTPIQARVRRNSGFHRYPEHAPMLLIGNGTGVAGLRSLLREAAAHGDGGHWLIFGERTAAHDSLYLDEMERWQQQGHLRRLDRVFSRDPDGGGYVQHRLRDQAQAVHDWVAMGGSIYVCGSLHGMAEGVDQVLREILGEGSLDTLLAEGRYRRDVY</sequence>
<dbReference type="CDD" id="cd06200">
    <property type="entry name" value="SiR_like1"/>
    <property type="match status" value="1"/>
</dbReference>
<dbReference type="InterPro" id="IPR001709">
    <property type="entry name" value="Flavoprot_Pyr_Nucl_cyt_Rdtase"/>
</dbReference>
<dbReference type="InterPro" id="IPR029039">
    <property type="entry name" value="Flavoprotein-like_sf"/>
</dbReference>
<dbReference type="InterPro" id="IPR017927">
    <property type="entry name" value="FAD-bd_FR_type"/>
</dbReference>
<dbReference type="SUPFAM" id="SSF63380">
    <property type="entry name" value="Riboflavin synthase domain-like"/>
    <property type="match status" value="1"/>
</dbReference>
<keyword evidence="1" id="KW-0285">Flavoprotein</keyword>
<dbReference type="InterPro" id="IPR001094">
    <property type="entry name" value="Flavdoxin-like"/>
</dbReference>
<feature type="domain" description="FAD-binding FR-type" evidence="6">
    <location>
        <begin position="529"/>
        <end position="647"/>
    </location>
</feature>
<evidence type="ECO:0000256" key="3">
    <source>
        <dbReference type="ARBA" id="ARBA00022982"/>
    </source>
</evidence>
<dbReference type="EMBL" id="CP115541">
    <property type="protein sequence ID" value="WNH53615.1"/>
    <property type="molecule type" value="Genomic_DNA"/>
</dbReference>
<feature type="transmembrane region" description="Helical" evidence="4">
    <location>
        <begin position="180"/>
        <end position="207"/>
    </location>
</feature>
<dbReference type="InterPro" id="IPR039261">
    <property type="entry name" value="FNR_nucleotide-bd"/>
</dbReference>
<protein>
    <submittedName>
        <fullName evidence="7">Sulfite reductase flavoprotein subunit alpha</fullName>
    </submittedName>
</protein>
<feature type="domain" description="Flavodoxin-like" evidence="5">
    <location>
        <begin position="378"/>
        <end position="515"/>
    </location>
</feature>
<proteinExistence type="predicted"/>
<evidence type="ECO:0000313" key="7">
    <source>
        <dbReference type="EMBL" id="WNH53615.1"/>
    </source>
</evidence>
<evidence type="ECO:0000259" key="5">
    <source>
        <dbReference type="PROSITE" id="PS50902"/>
    </source>
</evidence>
<keyword evidence="8" id="KW-1185">Reference proteome</keyword>
<dbReference type="Gene3D" id="3.40.50.360">
    <property type="match status" value="1"/>
</dbReference>
<dbReference type="InterPro" id="IPR001433">
    <property type="entry name" value="OxRdtase_FAD/NAD-bd"/>
</dbReference>
<keyword evidence="2" id="KW-0288">FMN</keyword>
<dbReference type="Gene3D" id="2.40.30.10">
    <property type="entry name" value="Translation factors"/>
    <property type="match status" value="1"/>
</dbReference>
<evidence type="ECO:0000256" key="2">
    <source>
        <dbReference type="ARBA" id="ARBA00022643"/>
    </source>
</evidence>
<keyword evidence="4" id="KW-0812">Transmembrane</keyword>
<dbReference type="PRINTS" id="PR00369">
    <property type="entry name" value="FLAVODOXIN"/>
</dbReference>
<evidence type="ECO:0000256" key="1">
    <source>
        <dbReference type="ARBA" id="ARBA00022630"/>
    </source>
</evidence>
<keyword evidence="4" id="KW-0472">Membrane</keyword>
<dbReference type="Proteomes" id="UP001302072">
    <property type="component" value="Chromosome"/>
</dbReference>
<dbReference type="RefSeq" id="WP_311192756.1">
    <property type="nucleotide sequence ID" value="NZ_CP115541.1"/>
</dbReference>
<dbReference type="SUPFAM" id="SSF52218">
    <property type="entry name" value="Flavoproteins"/>
    <property type="match status" value="1"/>
</dbReference>
<dbReference type="PROSITE" id="PS50902">
    <property type="entry name" value="FLAVODOXIN_LIKE"/>
    <property type="match status" value="1"/>
</dbReference>
<dbReference type="PROSITE" id="PS51384">
    <property type="entry name" value="FAD_FR"/>
    <property type="match status" value="1"/>
</dbReference>